<dbReference type="Proteomes" id="UP000485058">
    <property type="component" value="Unassembled WGS sequence"/>
</dbReference>
<reference evidence="2 3" key="1">
    <citation type="submission" date="2020-02" db="EMBL/GenBank/DDBJ databases">
        <title>Draft genome sequence of Haematococcus lacustris strain NIES-144.</title>
        <authorList>
            <person name="Morimoto D."/>
            <person name="Nakagawa S."/>
            <person name="Yoshida T."/>
            <person name="Sawayama S."/>
        </authorList>
    </citation>
    <scope>NUCLEOTIDE SEQUENCE [LARGE SCALE GENOMIC DNA]</scope>
    <source>
        <strain evidence="2 3">NIES-144</strain>
    </source>
</reference>
<sequence length="124" mass="13224">MQAIAWRQLHGGNRMEATACRLPHAGYCMQAVHRPQCPHACNGATALTTIHLTPILHEPPRPAVYPHARLGALPSGAWLLGAGPAPLRSGSCSAWRQQPARDSLGSETGHSEMGWGTPACGQYQ</sequence>
<evidence type="ECO:0000313" key="2">
    <source>
        <dbReference type="EMBL" id="GFH13465.1"/>
    </source>
</evidence>
<organism evidence="2 3">
    <name type="scientific">Haematococcus lacustris</name>
    <name type="common">Green alga</name>
    <name type="synonym">Haematococcus pluvialis</name>
    <dbReference type="NCBI Taxonomy" id="44745"/>
    <lineage>
        <taxon>Eukaryota</taxon>
        <taxon>Viridiplantae</taxon>
        <taxon>Chlorophyta</taxon>
        <taxon>core chlorophytes</taxon>
        <taxon>Chlorophyceae</taxon>
        <taxon>CS clade</taxon>
        <taxon>Chlamydomonadales</taxon>
        <taxon>Haematococcaceae</taxon>
        <taxon>Haematococcus</taxon>
    </lineage>
</organism>
<name>A0A699YW81_HAELA</name>
<comment type="caution">
    <text evidence="2">The sequence shown here is derived from an EMBL/GenBank/DDBJ whole genome shotgun (WGS) entry which is preliminary data.</text>
</comment>
<gene>
    <name evidence="2" type="ORF">HaLaN_09354</name>
</gene>
<evidence type="ECO:0000256" key="1">
    <source>
        <dbReference type="SAM" id="MobiDB-lite"/>
    </source>
</evidence>
<accession>A0A699YW81</accession>
<proteinExistence type="predicted"/>
<protein>
    <submittedName>
        <fullName evidence="2">Uncharacterized protein</fullName>
    </submittedName>
</protein>
<feature type="region of interest" description="Disordered" evidence="1">
    <location>
        <begin position="90"/>
        <end position="124"/>
    </location>
</feature>
<dbReference type="AlphaFoldDB" id="A0A699YW81"/>
<keyword evidence="3" id="KW-1185">Reference proteome</keyword>
<evidence type="ECO:0000313" key="3">
    <source>
        <dbReference type="Proteomes" id="UP000485058"/>
    </source>
</evidence>
<dbReference type="EMBL" id="BLLF01000616">
    <property type="protein sequence ID" value="GFH13465.1"/>
    <property type="molecule type" value="Genomic_DNA"/>
</dbReference>